<keyword evidence="2" id="KW-1185">Reference proteome</keyword>
<evidence type="ECO:0008006" key="3">
    <source>
        <dbReference type="Google" id="ProtNLM"/>
    </source>
</evidence>
<dbReference type="EMBL" id="JBHFFA010000007">
    <property type="protein sequence ID" value="KAL2612557.1"/>
    <property type="molecule type" value="Genomic_DNA"/>
</dbReference>
<name>A0ABD1XUC5_9MARC</name>
<evidence type="ECO:0000313" key="1">
    <source>
        <dbReference type="EMBL" id="KAL2612557.1"/>
    </source>
</evidence>
<sequence length="82" mass="9363">MYSEHFLEFIGAVSFSTLGIRRVGRFVSTFQIHKVQRGPDKVIVEWDVKIAKSEGKVARRAYEKLRDYNKAGKGYIRLAGSV</sequence>
<organism evidence="1 2">
    <name type="scientific">Riccia fluitans</name>
    <dbReference type="NCBI Taxonomy" id="41844"/>
    <lineage>
        <taxon>Eukaryota</taxon>
        <taxon>Viridiplantae</taxon>
        <taxon>Streptophyta</taxon>
        <taxon>Embryophyta</taxon>
        <taxon>Marchantiophyta</taxon>
        <taxon>Marchantiopsida</taxon>
        <taxon>Marchantiidae</taxon>
        <taxon>Marchantiales</taxon>
        <taxon>Ricciaceae</taxon>
        <taxon>Riccia</taxon>
    </lineage>
</organism>
<proteinExistence type="predicted"/>
<accession>A0ABD1XUC5</accession>
<comment type="caution">
    <text evidence="1">The sequence shown here is derived from an EMBL/GenBank/DDBJ whole genome shotgun (WGS) entry which is preliminary data.</text>
</comment>
<dbReference type="AlphaFoldDB" id="A0ABD1XUC5"/>
<gene>
    <name evidence="1" type="ORF">R1flu_024249</name>
</gene>
<dbReference type="Proteomes" id="UP001605036">
    <property type="component" value="Unassembled WGS sequence"/>
</dbReference>
<protein>
    <recommendedName>
        <fullName evidence="3">GIY-YIG homing endonuclease</fullName>
    </recommendedName>
</protein>
<evidence type="ECO:0000313" key="2">
    <source>
        <dbReference type="Proteomes" id="UP001605036"/>
    </source>
</evidence>
<reference evidence="1 2" key="1">
    <citation type="submission" date="2024-09" db="EMBL/GenBank/DDBJ databases">
        <title>Chromosome-scale assembly of Riccia fluitans.</title>
        <authorList>
            <person name="Paukszto L."/>
            <person name="Sawicki J."/>
            <person name="Karawczyk K."/>
            <person name="Piernik-Szablinska J."/>
            <person name="Szczecinska M."/>
            <person name="Mazdziarz M."/>
        </authorList>
    </citation>
    <scope>NUCLEOTIDE SEQUENCE [LARGE SCALE GENOMIC DNA]</scope>
    <source>
        <strain evidence="1">Rf_01</strain>
        <tissue evidence="1">Aerial parts of the thallus</tissue>
    </source>
</reference>